<proteinExistence type="inferred from homology"/>
<name>A0AA35G7H8_9FIRM</name>
<keyword evidence="5 6" id="KW-0269">Exonuclease</keyword>
<dbReference type="PANTHER" id="PTHR34137:SF1">
    <property type="entry name" value="EXODEOXYRIBONUCLEASE 7 SMALL SUBUNIT"/>
    <property type="match status" value="1"/>
</dbReference>
<dbReference type="HAMAP" id="MF_00337">
    <property type="entry name" value="Exonuc_7_S"/>
    <property type="match status" value="1"/>
</dbReference>
<dbReference type="Pfam" id="PF02609">
    <property type="entry name" value="Exonuc_VII_S"/>
    <property type="match status" value="1"/>
</dbReference>
<organism evidence="8 9">
    <name type="scientific">Caldinitratiruptor microaerophilus</name>
    <dbReference type="NCBI Taxonomy" id="671077"/>
    <lineage>
        <taxon>Bacteria</taxon>
        <taxon>Bacillati</taxon>
        <taxon>Bacillota</taxon>
        <taxon>Clostridia</taxon>
        <taxon>Eubacteriales</taxon>
        <taxon>Symbiobacteriaceae</taxon>
        <taxon>Caldinitratiruptor</taxon>
    </lineage>
</organism>
<dbReference type="Gene3D" id="1.10.287.1040">
    <property type="entry name" value="Exonuclease VII, small subunit"/>
    <property type="match status" value="1"/>
</dbReference>
<keyword evidence="9" id="KW-1185">Reference proteome</keyword>
<evidence type="ECO:0000256" key="2">
    <source>
        <dbReference type="ARBA" id="ARBA00022490"/>
    </source>
</evidence>
<reference evidence="8" key="1">
    <citation type="submission" date="2022-03" db="EMBL/GenBank/DDBJ databases">
        <title>Complete genome sequence of Caldinitratiruptor microaerophilus.</title>
        <authorList>
            <person name="Mukaiyama R."/>
            <person name="Nishiyama T."/>
            <person name="Ueda K."/>
        </authorList>
    </citation>
    <scope>NUCLEOTIDE SEQUENCE</scope>
    <source>
        <strain evidence="8">JCM 16183</strain>
    </source>
</reference>
<keyword evidence="3 6" id="KW-0540">Nuclease</keyword>
<evidence type="ECO:0000256" key="6">
    <source>
        <dbReference type="HAMAP-Rule" id="MF_00337"/>
    </source>
</evidence>
<evidence type="ECO:0000256" key="4">
    <source>
        <dbReference type="ARBA" id="ARBA00022801"/>
    </source>
</evidence>
<evidence type="ECO:0000313" key="9">
    <source>
        <dbReference type="Proteomes" id="UP001163687"/>
    </source>
</evidence>
<dbReference type="AlphaFoldDB" id="A0AA35G7H8"/>
<comment type="subunit">
    <text evidence="6">Heterooligomer composed of large and small subunits.</text>
</comment>
<evidence type="ECO:0000256" key="7">
    <source>
        <dbReference type="SAM" id="Coils"/>
    </source>
</evidence>
<evidence type="ECO:0000256" key="3">
    <source>
        <dbReference type="ARBA" id="ARBA00022722"/>
    </source>
</evidence>
<dbReference type="GO" id="GO:0005829">
    <property type="term" value="C:cytosol"/>
    <property type="evidence" value="ECO:0007669"/>
    <property type="project" value="TreeGrafter"/>
</dbReference>
<comment type="similarity">
    <text evidence="1 6">Belongs to the XseB family.</text>
</comment>
<dbReference type="EMBL" id="AP025628">
    <property type="protein sequence ID" value="BDG59885.1"/>
    <property type="molecule type" value="Genomic_DNA"/>
</dbReference>
<dbReference type="SUPFAM" id="SSF116842">
    <property type="entry name" value="XseB-like"/>
    <property type="match status" value="1"/>
</dbReference>
<dbReference type="GO" id="GO:0009318">
    <property type="term" value="C:exodeoxyribonuclease VII complex"/>
    <property type="evidence" value="ECO:0007669"/>
    <property type="project" value="UniProtKB-UniRule"/>
</dbReference>
<dbReference type="NCBIfam" id="TIGR01280">
    <property type="entry name" value="xseB"/>
    <property type="match status" value="1"/>
</dbReference>
<evidence type="ECO:0000313" key="8">
    <source>
        <dbReference type="EMBL" id="BDG59885.1"/>
    </source>
</evidence>
<dbReference type="InterPro" id="IPR037004">
    <property type="entry name" value="Exonuc_VII_ssu_sf"/>
</dbReference>
<accession>A0AA35G7H8</accession>
<dbReference type="NCBIfam" id="NF002139">
    <property type="entry name" value="PRK00977.1-3"/>
    <property type="match status" value="1"/>
</dbReference>
<evidence type="ECO:0000256" key="1">
    <source>
        <dbReference type="ARBA" id="ARBA00009998"/>
    </source>
</evidence>
<comment type="function">
    <text evidence="6">Bidirectionally degrades single-stranded DNA into large acid-insoluble oligonucleotides, which are then degraded further into small acid-soluble oligonucleotides.</text>
</comment>
<dbReference type="KEGG" id="cmic:caldi_09750"/>
<keyword evidence="4 6" id="KW-0378">Hydrolase</keyword>
<feature type="coiled-coil region" evidence="7">
    <location>
        <begin position="51"/>
        <end position="78"/>
    </location>
</feature>
<keyword evidence="7" id="KW-0175">Coiled coil</keyword>
<dbReference type="NCBIfam" id="NF002140">
    <property type="entry name" value="PRK00977.1-4"/>
    <property type="match status" value="1"/>
</dbReference>
<protein>
    <recommendedName>
        <fullName evidence="6">Exodeoxyribonuclease 7 small subunit</fullName>
        <ecNumber evidence="6">3.1.11.6</ecNumber>
    </recommendedName>
    <alternativeName>
        <fullName evidence="6">Exodeoxyribonuclease VII small subunit</fullName>
        <shortName evidence="6">Exonuclease VII small subunit</shortName>
    </alternativeName>
</protein>
<dbReference type="GO" id="GO:0006308">
    <property type="term" value="P:DNA catabolic process"/>
    <property type="evidence" value="ECO:0007669"/>
    <property type="project" value="UniProtKB-UniRule"/>
</dbReference>
<dbReference type="Proteomes" id="UP001163687">
    <property type="component" value="Chromosome"/>
</dbReference>
<dbReference type="GO" id="GO:0008855">
    <property type="term" value="F:exodeoxyribonuclease VII activity"/>
    <property type="evidence" value="ECO:0007669"/>
    <property type="project" value="UniProtKB-UniRule"/>
</dbReference>
<dbReference type="InterPro" id="IPR003761">
    <property type="entry name" value="Exonuc_VII_S"/>
</dbReference>
<comment type="catalytic activity">
    <reaction evidence="6">
        <text>Exonucleolytic cleavage in either 5'- to 3'- or 3'- to 5'-direction to yield nucleoside 5'-phosphates.</text>
        <dbReference type="EC" id="3.1.11.6"/>
    </reaction>
</comment>
<dbReference type="EC" id="3.1.11.6" evidence="6"/>
<dbReference type="PANTHER" id="PTHR34137">
    <property type="entry name" value="EXODEOXYRIBONUCLEASE 7 SMALL SUBUNIT"/>
    <property type="match status" value="1"/>
</dbReference>
<comment type="subcellular location">
    <subcellularLocation>
        <location evidence="6">Cytoplasm</location>
    </subcellularLocation>
</comment>
<keyword evidence="2 6" id="KW-0963">Cytoplasm</keyword>
<evidence type="ECO:0000256" key="5">
    <source>
        <dbReference type="ARBA" id="ARBA00022839"/>
    </source>
</evidence>
<sequence length="89" mass="9651">MVVTEARSEGAGALTFEEALARLEEVVRALEAGDRSLEESLALFQEGIELARLCQARLDEAEARIEKLLEIRDGAAVTEPFEPPGGQNP</sequence>
<gene>
    <name evidence="6 8" type="primary">xseB</name>
    <name evidence="8" type="ORF">caldi_09750</name>
</gene>